<gene>
    <name evidence="1" type="ORF">CPELLU_LOCUS18837</name>
</gene>
<accession>A0A9N9K6C7</accession>
<feature type="non-terminal residue" evidence="1">
    <location>
        <position position="39"/>
    </location>
</feature>
<reference evidence="1" key="1">
    <citation type="submission" date="2021-06" db="EMBL/GenBank/DDBJ databases">
        <authorList>
            <person name="Kallberg Y."/>
            <person name="Tangrot J."/>
            <person name="Rosling A."/>
        </authorList>
    </citation>
    <scope>NUCLEOTIDE SEQUENCE</scope>
    <source>
        <strain evidence="1">FL966</strain>
    </source>
</reference>
<feature type="non-terminal residue" evidence="1">
    <location>
        <position position="1"/>
    </location>
</feature>
<dbReference type="Proteomes" id="UP000789759">
    <property type="component" value="Unassembled WGS sequence"/>
</dbReference>
<dbReference type="EMBL" id="CAJVQA010040245">
    <property type="protein sequence ID" value="CAG8812837.1"/>
    <property type="molecule type" value="Genomic_DNA"/>
</dbReference>
<keyword evidence="2" id="KW-1185">Reference proteome</keyword>
<proteinExistence type="predicted"/>
<organism evidence="1 2">
    <name type="scientific">Cetraspora pellucida</name>
    <dbReference type="NCBI Taxonomy" id="1433469"/>
    <lineage>
        <taxon>Eukaryota</taxon>
        <taxon>Fungi</taxon>
        <taxon>Fungi incertae sedis</taxon>
        <taxon>Mucoromycota</taxon>
        <taxon>Glomeromycotina</taxon>
        <taxon>Glomeromycetes</taxon>
        <taxon>Diversisporales</taxon>
        <taxon>Gigasporaceae</taxon>
        <taxon>Cetraspora</taxon>
    </lineage>
</organism>
<evidence type="ECO:0000313" key="1">
    <source>
        <dbReference type="EMBL" id="CAG8812837.1"/>
    </source>
</evidence>
<dbReference type="AlphaFoldDB" id="A0A9N9K6C7"/>
<name>A0A9N9K6C7_9GLOM</name>
<comment type="caution">
    <text evidence="1">The sequence shown here is derived from an EMBL/GenBank/DDBJ whole genome shotgun (WGS) entry which is preliminary data.</text>
</comment>
<sequence>SDLDSETTSAQSSNSIELQESTLLIKDIFAIYLQLSICW</sequence>
<protein>
    <submittedName>
        <fullName evidence="1">5338_t:CDS:1</fullName>
    </submittedName>
</protein>
<evidence type="ECO:0000313" key="2">
    <source>
        <dbReference type="Proteomes" id="UP000789759"/>
    </source>
</evidence>